<dbReference type="GO" id="GO:0009443">
    <property type="term" value="P:pyridoxal 5'-phosphate salvage"/>
    <property type="evidence" value="ECO:0007669"/>
    <property type="project" value="InterPro"/>
</dbReference>
<dbReference type="GO" id="GO:0005524">
    <property type="term" value="F:ATP binding"/>
    <property type="evidence" value="ECO:0007669"/>
    <property type="project" value="UniProtKB-KW"/>
</dbReference>
<comment type="caution">
    <text evidence="7">The sequence shown here is derived from an EMBL/GenBank/DDBJ whole genome shotgun (WGS) entry which is preliminary data.</text>
</comment>
<dbReference type="GO" id="GO:0008478">
    <property type="term" value="F:pyridoxal kinase activity"/>
    <property type="evidence" value="ECO:0007669"/>
    <property type="project" value="UniProtKB-EC"/>
</dbReference>
<keyword evidence="4 7" id="KW-0418">Kinase</keyword>
<evidence type="ECO:0000256" key="1">
    <source>
        <dbReference type="ARBA" id="ARBA00012104"/>
    </source>
</evidence>
<keyword evidence="8" id="KW-1185">Reference proteome</keyword>
<proteinExistence type="predicted"/>
<feature type="domain" description="Pyridoxamine kinase/Phosphomethylpyrimidine kinase" evidence="6">
    <location>
        <begin position="76"/>
        <end position="230"/>
    </location>
</feature>
<sequence length="265" mass="27625">MRILMLSSWVARGHVGLSAGAPVLQILGHEVTQLPTVLLSNHPGFAQTSGRPVATDQLAGMIDALDANGWLASQDALLTGYLPTPEHVALACHLIARLRRHGRPRVIVDPVLGDHPKGLYLPGAVADDLRDRLAPQADTLTPNAFELGWLTGLPTDTPEAAATAARTLAGTCREVLLTSAPAGPDRIGVFRVAQGDEGLWSAPLRRGVPNGVGDVFAALVAAGIPTGQALGHLDVLITASFGAPHLRIAESAARWSRAAPLPKSA</sequence>
<dbReference type="RefSeq" id="WP_189680992.1">
    <property type="nucleotide sequence ID" value="NZ_BNCJ01000009.1"/>
</dbReference>
<keyword evidence="5" id="KW-0067">ATP-binding</keyword>
<dbReference type="InterPro" id="IPR013749">
    <property type="entry name" value="PM/HMP-P_kinase-1"/>
</dbReference>
<dbReference type="Proteomes" id="UP000626220">
    <property type="component" value="Unassembled WGS sequence"/>
</dbReference>
<reference evidence="7" key="1">
    <citation type="journal article" date="2014" name="Int. J. Syst. Evol. Microbiol.">
        <title>Complete genome sequence of Corynebacterium casei LMG S-19264T (=DSM 44701T), isolated from a smear-ripened cheese.</title>
        <authorList>
            <consortium name="US DOE Joint Genome Institute (JGI-PGF)"/>
            <person name="Walter F."/>
            <person name="Albersmeier A."/>
            <person name="Kalinowski J."/>
            <person name="Ruckert C."/>
        </authorList>
    </citation>
    <scope>NUCLEOTIDE SEQUENCE</scope>
    <source>
        <strain evidence="7">KCTC 42650</strain>
    </source>
</reference>
<name>A0A8J3M8X4_9RHOB</name>
<dbReference type="InterPro" id="IPR029056">
    <property type="entry name" value="Ribokinase-like"/>
</dbReference>
<evidence type="ECO:0000256" key="3">
    <source>
        <dbReference type="ARBA" id="ARBA00022741"/>
    </source>
</evidence>
<dbReference type="CDD" id="cd01173">
    <property type="entry name" value="pyridoxal_pyridoxamine_kinase"/>
    <property type="match status" value="1"/>
</dbReference>
<dbReference type="PANTHER" id="PTHR10534:SF2">
    <property type="entry name" value="PYRIDOXAL KINASE"/>
    <property type="match status" value="1"/>
</dbReference>
<evidence type="ECO:0000313" key="8">
    <source>
        <dbReference type="Proteomes" id="UP000626220"/>
    </source>
</evidence>
<protein>
    <recommendedName>
        <fullName evidence="1">pyridoxal kinase</fullName>
        <ecNumber evidence="1">2.7.1.35</ecNumber>
    </recommendedName>
</protein>
<dbReference type="Pfam" id="PF08543">
    <property type="entry name" value="Phos_pyr_kin"/>
    <property type="match status" value="1"/>
</dbReference>
<dbReference type="SUPFAM" id="SSF53613">
    <property type="entry name" value="Ribokinase-like"/>
    <property type="match status" value="1"/>
</dbReference>
<evidence type="ECO:0000256" key="2">
    <source>
        <dbReference type="ARBA" id="ARBA00022679"/>
    </source>
</evidence>
<organism evidence="7 8">
    <name type="scientific">Seohaeicola zhoushanensis</name>
    <dbReference type="NCBI Taxonomy" id="1569283"/>
    <lineage>
        <taxon>Bacteria</taxon>
        <taxon>Pseudomonadati</taxon>
        <taxon>Pseudomonadota</taxon>
        <taxon>Alphaproteobacteria</taxon>
        <taxon>Rhodobacterales</taxon>
        <taxon>Roseobacteraceae</taxon>
        <taxon>Seohaeicola</taxon>
    </lineage>
</organism>
<dbReference type="PANTHER" id="PTHR10534">
    <property type="entry name" value="PYRIDOXAL KINASE"/>
    <property type="match status" value="1"/>
</dbReference>
<evidence type="ECO:0000256" key="4">
    <source>
        <dbReference type="ARBA" id="ARBA00022777"/>
    </source>
</evidence>
<keyword evidence="2" id="KW-0808">Transferase</keyword>
<accession>A0A8J3M8X4</accession>
<evidence type="ECO:0000256" key="5">
    <source>
        <dbReference type="ARBA" id="ARBA00022840"/>
    </source>
</evidence>
<reference evidence="7" key="2">
    <citation type="submission" date="2020-09" db="EMBL/GenBank/DDBJ databases">
        <authorList>
            <person name="Sun Q."/>
            <person name="Kim S."/>
        </authorList>
    </citation>
    <scope>NUCLEOTIDE SEQUENCE</scope>
    <source>
        <strain evidence="7">KCTC 42650</strain>
    </source>
</reference>
<dbReference type="Gene3D" id="3.40.1190.20">
    <property type="match status" value="1"/>
</dbReference>
<evidence type="ECO:0000259" key="6">
    <source>
        <dbReference type="Pfam" id="PF08543"/>
    </source>
</evidence>
<keyword evidence="3" id="KW-0547">Nucleotide-binding</keyword>
<dbReference type="EMBL" id="BNCJ01000009">
    <property type="protein sequence ID" value="GHF57210.1"/>
    <property type="molecule type" value="Genomic_DNA"/>
</dbReference>
<gene>
    <name evidence="7" type="ORF">GCM10017056_30810</name>
</gene>
<dbReference type="AlphaFoldDB" id="A0A8J3M8X4"/>
<dbReference type="EC" id="2.7.1.35" evidence="1"/>
<dbReference type="GO" id="GO:0005829">
    <property type="term" value="C:cytosol"/>
    <property type="evidence" value="ECO:0007669"/>
    <property type="project" value="TreeGrafter"/>
</dbReference>
<evidence type="ECO:0000313" key="7">
    <source>
        <dbReference type="EMBL" id="GHF57210.1"/>
    </source>
</evidence>
<dbReference type="InterPro" id="IPR004625">
    <property type="entry name" value="PyrdxlKinase"/>
</dbReference>